<reference evidence="1 2" key="1">
    <citation type="submission" date="2015-01" db="EMBL/GenBank/DDBJ databases">
        <title>Evolution of Trichinella species and genotypes.</title>
        <authorList>
            <person name="Korhonen P.K."/>
            <person name="Edoardo P."/>
            <person name="Giuseppe L.R."/>
            <person name="Gasser R.B."/>
        </authorList>
    </citation>
    <scope>NUCLEOTIDE SEQUENCE [LARGE SCALE GENOMIC DNA]</scope>
    <source>
        <strain evidence="1">ISS470</strain>
    </source>
</reference>
<sequence>MLIVKDLGNPSCAIANVSKMFTFLKQCPVVNVESQAQRSALGVFQGNQEGCNQREIYRDLALSVMQMLATHRDAAGKQLVVSRKVAMKNLSRFVAIYFKLSHSHYHSVLLCRRIEGTGELCALVPYWRTFIGEDNIAGLICPEDGNVGECPMLGLRLGKPPSCERLVPVINATGLPRGEPQPWVCIGNFGQLFSG</sequence>
<keyword evidence="2" id="KW-1185">Reference proteome</keyword>
<dbReference type="EMBL" id="JYDT01000038">
    <property type="protein sequence ID" value="KRY88817.1"/>
    <property type="molecule type" value="Genomic_DNA"/>
</dbReference>
<evidence type="ECO:0000313" key="1">
    <source>
        <dbReference type="EMBL" id="KRY88817.1"/>
    </source>
</evidence>
<dbReference type="Proteomes" id="UP000054995">
    <property type="component" value="Unassembled WGS sequence"/>
</dbReference>
<evidence type="ECO:0000313" key="2">
    <source>
        <dbReference type="Proteomes" id="UP000054995"/>
    </source>
</evidence>
<dbReference type="OrthoDB" id="5919284at2759"/>
<comment type="caution">
    <text evidence="1">The sequence shown here is derived from an EMBL/GenBank/DDBJ whole genome shotgun (WGS) entry which is preliminary data.</text>
</comment>
<accession>A0A0V1FSM4</accession>
<organism evidence="1 2">
    <name type="scientific">Trichinella pseudospiralis</name>
    <name type="common">Parasitic roundworm</name>
    <dbReference type="NCBI Taxonomy" id="6337"/>
    <lineage>
        <taxon>Eukaryota</taxon>
        <taxon>Metazoa</taxon>
        <taxon>Ecdysozoa</taxon>
        <taxon>Nematoda</taxon>
        <taxon>Enoplea</taxon>
        <taxon>Dorylaimia</taxon>
        <taxon>Trichinellida</taxon>
        <taxon>Trichinellidae</taxon>
        <taxon>Trichinella</taxon>
    </lineage>
</organism>
<dbReference type="AlphaFoldDB" id="A0A0V1FSM4"/>
<name>A0A0V1FSM4_TRIPS</name>
<gene>
    <name evidence="1" type="ORF">T4D_8328</name>
</gene>
<proteinExistence type="predicted"/>
<protein>
    <submittedName>
        <fullName evidence="1">Uncharacterized protein</fullName>
    </submittedName>
</protein>